<evidence type="ECO:0000256" key="4">
    <source>
        <dbReference type="ARBA" id="ARBA00022692"/>
    </source>
</evidence>
<comment type="subcellular location">
    <subcellularLocation>
        <location evidence="1">Membrane</location>
        <topology evidence="1">Multi-pass membrane protein</topology>
    </subcellularLocation>
</comment>
<keyword evidence="6" id="KW-0851">Voltage-gated channel</keyword>
<dbReference type="Gene3D" id="1.10.287.70">
    <property type="match status" value="1"/>
</dbReference>
<dbReference type="InterPro" id="IPR005821">
    <property type="entry name" value="Ion_trans_dom"/>
</dbReference>
<name>B4VWJ6_9CYAN</name>
<evidence type="ECO:0000256" key="7">
    <source>
        <dbReference type="ARBA" id="ARBA00022958"/>
    </source>
</evidence>
<keyword evidence="9" id="KW-0406">Ion transport</keyword>
<keyword evidence="2" id="KW-0813">Transport</keyword>
<feature type="transmembrane region" description="Helical" evidence="12">
    <location>
        <begin position="56"/>
        <end position="75"/>
    </location>
</feature>
<dbReference type="HOGENOM" id="CLU_011722_1_3_3"/>
<dbReference type="AlphaFoldDB" id="B4VWJ6"/>
<feature type="transmembrane region" description="Helical" evidence="12">
    <location>
        <begin position="87"/>
        <end position="109"/>
    </location>
</feature>
<keyword evidence="4 12" id="KW-0812">Transmembrane</keyword>
<dbReference type="PRINTS" id="PR00169">
    <property type="entry name" value="KCHANNEL"/>
</dbReference>
<dbReference type="InterPro" id="IPR027359">
    <property type="entry name" value="Volt_channel_dom_sf"/>
</dbReference>
<accession>B4VWJ6</accession>
<dbReference type="EMBL" id="DS989856">
    <property type="protein sequence ID" value="EDX73719.1"/>
    <property type="molecule type" value="Genomic_DNA"/>
</dbReference>
<keyword evidence="10 12" id="KW-0472">Membrane</keyword>
<evidence type="ECO:0000256" key="9">
    <source>
        <dbReference type="ARBA" id="ARBA00023065"/>
    </source>
</evidence>
<gene>
    <name evidence="14" type="ORF">MC7420_6767</name>
</gene>
<dbReference type="GO" id="GO:0001508">
    <property type="term" value="P:action potential"/>
    <property type="evidence" value="ECO:0007669"/>
    <property type="project" value="TreeGrafter"/>
</dbReference>
<dbReference type="Gene3D" id="1.20.120.350">
    <property type="entry name" value="Voltage-gated potassium channels. Chain C"/>
    <property type="match status" value="1"/>
</dbReference>
<dbReference type="GO" id="GO:0005249">
    <property type="term" value="F:voltage-gated potassium channel activity"/>
    <property type="evidence" value="ECO:0007669"/>
    <property type="project" value="InterPro"/>
</dbReference>
<feature type="transmembrane region" description="Helical" evidence="12">
    <location>
        <begin position="139"/>
        <end position="161"/>
    </location>
</feature>
<evidence type="ECO:0000259" key="13">
    <source>
        <dbReference type="Pfam" id="PF00520"/>
    </source>
</evidence>
<dbReference type="Proteomes" id="UP000003835">
    <property type="component" value="Unassembled WGS sequence"/>
</dbReference>
<evidence type="ECO:0000256" key="10">
    <source>
        <dbReference type="ARBA" id="ARBA00023136"/>
    </source>
</evidence>
<dbReference type="STRING" id="118168.MC7420_6767"/>
<keyword evidence="7" id="KW-0630">Potassium</keyword>
<evidence type="ECO:0000313" key="14">
    <source>
        <dbReference type="EMBL" id="EDX73719.1"/>
    </source>
</evidence>
<evidence type="ECO:0000256" key="12">
    <source>
        <dbReference type="SAM" id="Phobius"/>
    </source>
</evidence>
<dbReference type="RefSeq" id="WP_006102962.1">
    <property type="nucleotide sequence ID" value="NZ_DS989856.1"/>
</dbReference>
<dbReference type="PANTHER" id="PTHR11537">
    <property type="entry name" value="VOLTAGE-GATED POTASSIUM CHANNEL"/>
    <property type="match status" value="1"/>
</dbReference>
<dbReference type="OrthoDB" id="9810759at2"/>
<evidence type="ECO:0000256" key="5">
    <source>
        <dbReference type="ARBA" id="ARBA00022826"/>
    </source>
</evidence>
<feature type="domain" description="Ion transport" evidence="13">
    <location>
        <begin position="24"/>
        <end position="213"/>
    </location>
</feature>
<evidence type="ECO:0000256" key="11">
    <source>
        <dbReference type="ARBA" id="ARBA00023303"/>
    </source>
</evidence>
<sequence>MPDNLRQTIALYVEDIESPVGRRINLLIMGLILLSSAIFVCETYPIPPLLRLSLDIIDRIILIIFVAEYLLRFWVADSKVNFFFSPVSLIDLIAIVPFFIGVTDIRFILIFRWFRILRLIRFLTLKIYVFRLSNQDAIILARILFTLFTIIFVYSGLIYQVEHGINPQKFKTFLDAFYFAVVTMTTVGFGDLTPISEGGRLLTVLMILTGIALIPWQLGDLVKHLLKTANQVEKVCGGCGLPFHDSDAQFCKICGTKLGTAE</sequence>
<evidence type="ECO:0000256" key="8">
    <source>
        <dbReference type="ARBA" id="ARBA00022989"/>
    </source>
</evidence>
<organism evidence="14 15">
    <name type="scientific">Coleofasciculus chthonoplastes PCC 7420</name>
    <dbReference type="NCBI Taxonomy" id="118168"/>
    <lineage>
        <taxon>Bacteria</taxon>
        <taxon>Bacillati</taxon>
        <taxon>Cyanobacteriota</taxon>
        <taxon>Cyanophyceae</taxon>
        <taxon>Coleofasciculales</taxon>
        <taxon>Coleofasciculaceae</taxon>
        <taxon>Coleofasciculus</taxon>
    </lineage>
</organism>
<keyword evidence="11" id="KW-0407">Ion channel</keyword>
<dbReference type="PANTHER" id="PTHR11537:SF254">
    <property type="entry name" value="POTASSIUM VOLTAGE-GATED CHANNEL PROTEIN SHAB"/>
    <property type="match status" value="1"/>
</dbReference>
<reference evidence="14 15" key="1">
    <citation type="submission" date="2008-07" db="EMBL/GenBank/DDBJ databases">
        <authorList>
            <person name="Tandeau de Marsac N."/>
            <person name="Ferriera S."/>
            <person name="Johnson J."/>
            <person name="Kravitz S."/>
            <person name="Beeson K."/>
            <person name="Sutton G."/>
            <person name="Rogers Y.-H."/>
            <person name="Friedman R."/>
            <person name="Frazier M."/>
            <person name="Venter J.C."/>
        </authorList>
    </citation>
    <scope>NUCLEOTIDE SEQUENCE [LARGE SCALE GENOMIC DNA]</scope>
    <source>
        <strain evidence="14 15">PCC 7420</strain>
    </source>
</reference>
<dbReference type="eggNOG" id="COG1226">
    <property type="taxonomic scope" value="Bacteria"/>
</dbReference>
<proteinExistence type="predicted"/>
<keyword evidence="8 12" id="KW-1133">Transmembrane helix</keyword>
<keyword evidence="15" id="KW-1185">Reference proteome</keyword>
<dbReference type="Pfam" id="PF00520">
    <property type="entry name" value="Ion_trans"/>
    <property type="match status" value="1"/>
</dbReference>
<dbReference type="GO" id="GO:0008076">
    <property type="term" value="C:voltage-gated potassium channel complex"/>
    <property type="evidence" value="ECO:0007669"/>
    <property type="project" value="InterPro"/>
</dbReference>
<feature type="transmembrane region" description="Helical" evidence="12">
    <location>
        <begin position="173"/>
        <end position="192"/>
    </location>
</feature>
<protein>
    <submittedName>
        <fullName evidence="14">Ion channel family</fullName>
    </submittedName>
</protein>
<feature type="transmembrane region" description="Helical" evidence="12">
    <location>
        <begin position="24"/>
        <end position="44"/>
    </location>
</feature>
<evidence type="ECO:0000256" key="2">
    <source>
        <dbReference type="ARBA" id="ARBA00022448"/>
    </source>
</evidence>
<dbReference type="SUPFAM" id="SSF81324">
    <property type="entry name" value="Voltage-gated potassium channels"/>
    <property type="match status" value="1"/>
</dbReference>
<evidence type="ECO:0000313" key="15">
    <source>
        <dbReference type="Proteomes" id="UP000003835"/>
    </source>
</evidence>
<feature type="transmembrane region" description="Helical" evidence="12">
    <location>
        <begin position="198"/>
        <end position="218"/>
    </location>
</feature>
<evidence type="ECO:0000256" key="3">
    <source>
        <dbReference type="ARBA" id="ARBA00022538"/>
    </source>
</evidence>
<keyword evidence="5" id="KW-0631">Potassium channel</keyword>
<keyword evidence="3" id="KW-0633">Potassium transport</keyword>
<dbReference type="InterPro" id="IPR028325">
    <property type="entry name" value="VG_K_chnl"/>
</dbReference>
<evidence type="ECO:0000256" key="6">
    <source>
        <dbReference type="ARBA" id="ARBA00022882"/>
    </source>
</evidence>
<evidence type="ECO:0000256" key="1">
    <source>
        <dbReference type="ARBA" id="ARBA00004141"/>
    </source>
</evidence>